<evidence type="ECO:0000313" key="3">
    <source>
        <dbReference type="EMBL" id="MBB5842626.1"/>
    </source>
</evidence>
<reference evidence="3 4" key="1">
    <citation type="submission" date="2020-08" db="EMBL/GenBank/DDBJ databases">
        <title>Sequencing the genomes of 1000 actinobacteria strains.</title>
        <authorList>
            <person name="Klenk H.-P."/>
        </authorList>
    </citation>
    <scope>NUCLEOTIDE SEQUENCE [LARGE SCALE GENOMIC DNA]</scope>
    <source>
        <strain evidence="3 4">DSM 105784</strain>
    </source>
</reference>
<dbReference type="InterPro" id="IPR019920">
    <property type="entry name" value="F420-binding_dom_put"/>
</dbReference>
<keyword evidence="1" id="KW-0560">Oxidoreductase</keyword>
<evidence type="ECO:0000313" key="4">
    <source>
        <dbReference type="Proteomes" id="UP000536685"/>
    </source>
</evidence>
<comment type="caution">
    <text evidence="3">The sequence shown here is derived from an EMBL/GenBank/DDBJ whole genome shotgun (WGS) entry which is preliminary data.</text>
</comment>
<dbReference type="GO" id="GO:0005829">
    <property type="term" value="C:cytosol"/>
    <property type="evidence" value="ECO:0007669"/>
    <property type="project" value="TreeGrafter"/>
</dbReference>
<dbReference type="EMBL" id="JACHMJ010000001">
    <property type="protein sequence ID" value="MBB5842626.1"/>
    <property type="molecule type" value="Genomic_DNA"/>
</dbReference>
<dbReference type="PANTHER" id="PTHR35176:SF1">
    <property type="entry name" value="F420H(2)-DEPENDENT BILIVERDIN REDUCTASE"/>
    <property type="match status" value="1"/>
</dbReference>
<feature type="domain" description="Pyridoxamine 5'-phosphate oxidase N-terminal" evidence="2">
    <location>
        <begin position="8"/>
        <end position="124"/>
    </location>
</feature>
<dbReference type="PANTHER" id="PTHR35176">
    <property type="entry name" value="HEME OXYGENASE HI_0854-RELATED"/>
    <property type="match status" value="1"/>
</dbReference>
<dbReference type="GO" id="GO:0070967">
    <property type="term" value="F:coenzyme F420 binding"/>
    <property type="evidence" value="ECO:0007669"/>
    <property type="project" value="TreeGrafter"/>
</dbReference>
<organism evidence="3 4">
    <name type="scientific">Conyzicola lurida</name>
    <dbReference type="NCBI Taxonomy" id="1172621"/>
    <lineage>
        <taxon>Bacteria</taxon>
        <taxon>Bacillati</taxon>
        <taxon>Actinomycetota</taxon>
        <taxon>Actinomycetes</taxon>
        <taxon>Micrococcales</taxon>
        <taxon>Microbacteriaceae</taxon>
        <taxon>Conyzicola</taxon>
    </lineage>
</organism>
<evidence type="ECO:0000259" key="2">
    <source>
        <dbReference type="Pfam" id="PF01243"/>
    </source>
</evidence>
<sequence length="132" mass="14525">MSPTTTMLTDEGARFVAERHLATLSTLSPDGSIHVTAIGFTLHDGVVRIITTDGRQKIRNIERNGHATVAQVEGRHWISFAGRAVIERDPADVAHAVELYSARYRAPQPNPERVVIRFDVDRVLASSGLRAD</sequence>
<accession>A0A841ALN7</accession>
<dbReference type="InterPro" id="IPR052019">
    <property type="entry name" value="F420H2_bilvrd_red/Heme_oxyg"/>
</dbReference>
<keyword evidence="4" id="KW-1185">Reference proteome</keyword>
<dbReference type="NCBIfam" id="TIGR03618">
    <property type="entry name" value="Rv1155_F420"/>
    <property type="match status" value="1"/>
</dbReference>
<proteinExistence type="predicted"/>
<dbReference type="Pfam" id="PF01243">
    <property type="entry name" value="PNPOx_N"/>
    <property type="match status" value="1"/>
</dbReference>
<dbReference type="AlphaFoldDB" id="A0A841ALN7"/>
<name>A0A841ALN7_9MICO</name>
<gene>
    <name evidence="3" type="ORF">HD599_000949</name>
</gene>
<evidence type="ECO:0000256" key="1">
    <source>
        <dbReference type="ARBA" id="ARBA00023002"/>
    </source>
</evidence>
<dbReference type="RefSeq" id="WP_246376093.1">
    <property type="nucleotide sequence ID" value="NZ_JACHMJ010000001.1"/>
</dbReference>
<dbReference type="InterPro" id="IPR012349">
    <property type="entry name" value="Split_barrel_FMN-bd"/>
</dbReference>
<dbReference type="Proteomes" id="UP000536685">
    <property type="component" value="Unassembled WGS sequence"/>
</dbReference>
<dbReference type="InterPro" id="IPR011576">
    <property type="entry name" value="Pyridox_Oxase_N"/>
</dbReference>
<protein>
    <submittedName>
        <fullName evidence="3">PPOX class probable F420-dependent enzyme</fullName>
    </submittedName>
</protein>
<dbReference type="GO" id="GO:0016627">
    <property type="term" value="F:oxidoreductase activity, acting on the CH-CH group of donors"/>
    <property type="evidence" value="ECO:0007669"/>
    <property type="project" value="TreeGrafter"/>
</dbReference>
<dbReference type="Gene3D" id="2.30.110.10">
    <property type="entry name" value="Electron Transport, Fmn-binding Protein, Chain A"/>
    <property type="match status" value="1"/>
</dbReference>
<dbReference type="SUPFAM" id="SSF50475">
    <property type="entry name" value="FMN-binding split barrel"/>
    <property type="match status" value="1"/>
</dbReference>